<feature type="transmembrane region" description="Helical" evidence="2">
    <location>
        <begin position="61"/>
        <end position="79"/>
    </location>
</feature>
<dbReference type="InterPro" id="IPR002931">
    <property type="entry name" value="Transglutaminase-like"/>
</dbReference>
<evidence type="ECO:0000313" key="4">
    <source>
        <dbReference type="EMBL" id="MCH1627481.1"/>
    </source>
</evidence>
<dbReference type="Pfam" id="PF01841">
    <property type="entry name" value="Transglut_core"/>
    <property type="match status" value="1"/>
</dbReference>
<dbReference type="EMBL" id="JAKTTI010000043">
    <property type="protein sequence ID" value="MCH1627481.1"/>
    <property type="molecule type" value="Genomic_DNA"/>
</dbReference>
<dbReference type="SUPFAM" id="SSF54001">
    <property type="entry name" value="Cysteine proteinases"/>
    <property type="match status" value="1"/>
</dbReference>
<dbReference type="Pfam" id="PF11992">
    <property type="entry name" value="TgpA_N"/>
    <property type="match status" value="1"/>
</dbReference>
<feature type="transmembrane region" description="Helical" evidence="2">
    <location>
        <begin position="142"/>
        <end position="160"/>
    </location>
</feature>
<dbReference type="InterPro" id="IPR025403">
    <property type="entry name" value="TgpA-like_C"/>
</dbReference>
<feature type="transmembrane region" description="Helical" evidence="2">
    <location>
        <begin position="607"/>
        <end position="626"/>
    </location>
</feature>
<feature type="transmembrane region" description="Helical" evidence="2">
    <location>
        <begin position="12"/>
        <end position="28"/>
    </location>
</feature>
<dbReference type="PANTHER" id="PTHR42736:SF1">
    <property type="entry name" value="PROTEIN-GLUTAMINE GAMMA-GLUTAMYLTRANSFERASE"/>
    <property type="match status" value="1"/>
</dbReference>
<comment type="caution">
    <text evidence="4">The sequence shown here is derived from an EMBL/GenBank/DDBJ whole genome shotgun (WGS) entry which is preliminary data.</text>
</comment>
<evidence type="ECO:0000313" key="5">
    <source>
        <dbReference type="Proteomes" id="UP001431131"/>
    </source>
</evidence>
<proteinExistence type="predicted"/>
<dbReference type="RefSeq" id="WP_240257401.1">
    <property type="nucleotide sequence ID" value="NZ_JAKTTI010000043.1"/>
</dbReference>
<protein>
    <submittedName>
        <fullName evidence="4">DUF3488 and DUF4129 domain-containing transglutaminase family protein</fullName>
    </submittedName>
</protein>
<name>A0AAW5E3H9_9BACI</name>
<dbReference type="InterPro" id="IPR021878">
    <property type="entry name" value="TgpA_N"/>
</dbReference>
<evidence type="ECO:0000256" key="1">
    <source>
        <dbReference type="SAM" id="MobiDB-lite"/>
    </source>
</evidence>
<dbReference type="Pfam" id="PF13559">
    <property type="entry name" value="DUF4129"/>
    <property type="match status" value="1"/>
</dbReference>
<gene>
    <name evidence="4" type="ORF">MJG50_19270</name>
</gene>
<dbReference type="AlphaFoldDB" id="A0AAW5E3H9"/>
<feature type="transmembrane region" description="Helical" evidence="2">
    <location>
        <begin position="115"/>
        <end position="135"/>
    </location>
</feature>
<feature type="transmembrane region" description="Helical" evidence="2">
    <location>
        <begin position="166"/>
        <end position="182"/>
    </location>
</feature>
<organism evidence="4 5">
    <name type="scientific">Fredinandcohnia quinoae</name>
    <dbReference type="NCBI Taxonomy" id="2918902"/>
    <lineage>
        <taxon>Bacteria</taxon>
        <taxon>Bacillati</taxon>
        <taxon>Bacillota</taxon>
        <taxon>Bacilli</taxon>
        <taxon>Bacillales</taxon>
        <taxon>Bacillaceae</taxon>
        <taxon>Fredinandcohnia</taxon>
    </lineage>
</organism>
<evidence type="ECO:0000256" key="2">
    <source>
        <dbReference type="SAM" id="Phobius"/>
    </source>
</evidence>
<dbReference type="PANTHER" id="PTHR42736">
    <property type="entry name" value="PROTEIN-GLUTAMINE GAMMA-GLUTAMYLTRANSFERASE"/>
    <property type="match status" value="1"/>
</dbReference>
<dbReference type="SMART" id="SM00460">
    <property type="entry name" value="TGc"/>
    <property type="match status" value="1"/>
</dbReference>
<evidence type="ECO:0000259" key="3">
    <source>
        <dbReference type="SMART" id="SM00460"/>
    </source>
</evidence>
<feature type="domain" description="Transglutaminase-like" evidence="3">
    <location>
        <begin position="475"/>
        <end position="545"/>
    </location>
</feature>
<dbReference type="InterPro" id="IPR038765">
    <property type="entry name" value="Papain-like_cys_pep_sf"/>
</dbReference>
<keyword evidence="5" id="KW-1185">Reference proteome</keyword>
<reference evidence="4" key="1">
    <citation type="submission" date="2022-02" db="EMBL/GenBank/DDBJ databases">
        <title>Fredinandcohnia quinoae sp. nov. isolated from Chenopodium quinoa seeds.</title>
        <authorList>
            <person name="Saati-Santamaria Z."/>
            <person name="Flores-Felix J.D."/>
            <person name="Igual J.M."/>
            <person name="Velazquez E."/>
            <person name="Garcia-Fraile P."/>
            <person name="Martinez-Molina E."/>
        </authorList>
    </citation>
    <scope>NUCLEOTIDE SEQUENCE</scope>
    <source>
        <strain evidence="4">SECRCQ15</strain>
    </source>
</reference>
<feature type="region of interest" description="Disordered" evidence="1">
    <location>
        <begin position="558"/>
        <end position="591"/>
    </location>
</feature>
<dbReference type="Proteomes" id="UP001431131">
    <property type="component" value="Unassembled WGS sequence"/>
</dbReference>
<dbReference type="InterPro" id="IPR052901">
    <property type="entry name" value="Bact_TGase-like"/>
</dbReference>
<sequence>MSQTVEKRIDIQSFLMNVLGFLLLWEWMRPLTVIGDTSELYMFIIFIGICFLLLFFQVKRILAAIIKLIVIFYMIHSIYYKGLFLDFAWIQDAILEFGHNIELLFRANWLEMTSIFRSLLFFILLWLMSYLIHFWMIHQKRILFFLVLTVSYITVLDTFSPYDAKYAIIRTIIIGFLVLGVLQFERIKGKEQLERYTDIGKKWSIPLLVFVLLSSTFAYLSPKASPQWPDPVPFLTGYGKGGEGAGGVGIKRIGYGTNDSNLGGPFLADDRVVFTVEARKRNYWRVETKDQYTGKGWEASAKLEQMPFIQENTVLNWYEGNAETEEAQAEIEMKMDYSHITYPAGLTSVEVDPDIVFSADPLTEKIRSYRGADAIKLKEYTVNYEYARFPINQLREVTGTGGLELEPGFLESYTQLPNSLPQRVRDLANEITSTKENRYEKVKAVESYFNNNSFLYDTVNVAIPASDQDYVDQFLFETQTGYCDNFSTSMIVLLRAVGIPSRWVKGYTEGEHKHGRIYEVTNNNAHSWVEVYFPEFGWVPFEPTKGFSNSNQFTIDLTSNGNNAETPVPQPEQDKPNLQDKLEKDPEVSSNNNNKSLLDQVKFEFSWKYFLIFLLSVILIGYVLFITRMKWLPFILIKAYKGKKNDNVYFKAYNALLKQLERAGISRKEGQTLRDFARYVDSFYHSDDMEKLTLSYERALYRRDNAIKEWEKSVELWENLIKKVSS</sequence>
<keyword evidence="2" id="KW-1133">Transmembrane helix</keyword>
<feature type="transmembrane region" description="Helical" evidence="2">
    <location>
        <begin position="40"/>
        <end position="56"/>
    </location>
</feature>
<keyword evidence="2" id="KW-0812">Transmembrane</keyword>
<feature type="transmembrane region" description="Helical" evidence="2">
    <location>
        <begin position="203"/>
        <end position="220"/>
    </location>
</feature>
<keyword evidence="2" id="KW-0472">Membrane</keyword>
<dbReference type="Gene3D" id="3.10.620.30">
    <property type="match status" value="1"/>
</dbReference>
<feature type="compositionally biased region" description="Basic and acidic residues" evidence="1">
    <location>
        <begin position="572"/>
        <end position="587"/>
    </location>
</feature>
<accession>A0AAW5E3H9</accession>